<dbReference type="GO" id="GO:0048870">
    <property type="term" value="P:cell motility"/>
    <property type="evidence" value="ECO:0007669"/>
    <property type="project" value="TreeGrafter"/>
</dbReference>
<feature type="domain" description="Dynein regulatory complex subunit 7 MORN" evidence="1">
    <location>
        <begin position="9"/>
        <end position="87"/>
    </location>
</feature>
<evidence type="ECO:0000313" key="2">
    <source>
        <dbReference type="EMBL" id="VEL30529.1"/>
    </source>
</evidence>
<dbReference type="PANTHER" id="PTHR35249:SF2">
    <property type="entry name" value="DYNEIN REGULATORY COMPLEX SUBUNIT 7"/>
    <property type="match status" value="1"/>
</dbReference>
<comment type="caution">
    <text evidence="2">The sequence shown here is derived from an EMBL/GenBank/DDBJ whole genome shotgun (WGS) entry which is preliminary data.</text>
</comment>
<dbReference type="PANTHER" id="PTHR35249">
    <property type="entry name" value="DYNEIN REGULATORY COMPLEX SUBUNIT 7"/>
    <property type="match status" value="1"/>
</dbReference>
<dbReference type="OrthoDB" id="10262874at2759"/>
<dbReference type="EMBL" id="CAAALY010112964">
    <property type="protein sequence ID" value="VEL30529.1"/>
    <property type="molecule type" value="Genomic_DNA"/>
</dbReference>
<reference evidence="2" key="1">
    <citation type="submission" date="2018-11" db="EMBL/GenBank/DDBJ databases">
        <authorList>
            <consortium name="Pathogen Informatics"/>
        </authorList>
    </citation>
    <scope>NUCLEOTIDE SEQUENCE</scope>
</reference>
<sequence>MLHTSFLMIDQITERFERNSTLDASEDIFERIFHICEDRIQLIYHTGEDQIAPCTREFIKPVQSDDRRTTFQLHADTHTSFQVNPYAFSLNICRDL</sequence>
<dbReference type="AlphaFoldDB" id="A0A448X8D0"/>
<gene>
    <name evidence="2" type="ORF">PXEA_LOCUS23969</name>
</gene>
<evidence type="ECO:0000259" key="1">
    <source>
        <dbReference type="Pfam" id="PF24667"/>
    </source>
</evidence>
<organism evidence="2 3">
    <name type="scientific">Protopolystoma xenopodis</name>
    <dbReference type="NCBI Taxonomy" id="117903"/>
    <lineage>
        <taxon>Eukaryota</taxon>
        <taxon>Metazoa</taxon>
        <taxon>Spiralia</taxon>
        <taxon>Lophotrochozoa</taxon>
        <taxon>Platyhelminthes</taxon>
        <taxon>Monogenea</taxon>
        <taxon>Polyopisthocotylea</taxon>
        <taxon>Polystomatidea</taxon>
        <taxon>Polystomatidae</taxon>
        <taxon>Protopolystoma</taxon>
    </lineage>
</organism>
<evidence type="ECO:0000313" key="3">
    <source>
        <dbReference type="Proteomes" id="UP000784294"/>
    </source>
</evidence>
<dbReference type="Proteomes" id="UP000784294">
    <property type="component" value="Unassembled WGS sequence"/>
</dbReference>
<proteinExistence type="predicted"/>
<keyword evidence="3" id="KW-1185">Reference proteome</keyword>
<dbReference type="GO" id="GO:0031514">
    <property type="term" value="C:motile cilium"/>
    <property type="evidence" value="ECO:0007669"/>
    <property type="project" value="TreeGrafter"/>
</dbReference>
<dbReference type="InterPro" id="IPR033551">
    <property type="entry name" value="DRC7/lobo"/>
</dbReference>
<name>A0A448X8D0_9PLAT</name>
<protein>
    <recommendedName>
        <fullName evidence="1">Dynein regulatory complex subunit 7 MORN domain-containing protein</fullName>
    </recommendedName>
</protein>
<dbReference type="Pfam" id="PF24667">
    <property type="entry name" value="MORN_DRC7"/>
    <property type="match status" value="1"/>
</dbReference>
<accession>A0A448X8D0</accession>
<dbReference type="InterPro" id="IPR056291">
    <property type="entry name" value="MORN_DRC7"/>
</dbReference>